<dbReference type="PROSITE" id="PS51462">
    <property type="entry name" value="NUDIX"/>
    <property type="match status" value="1"/>
</dbReference>
<dbReference type="EMBL" id="JACHXS010000008">
    <property type="protein sequence ID" value="MBB3223362.1"/>
    <property type="molecule type" value="Genomic_DNA"/>
</dbReference>
<evidence type="ECO:0000256" key="5">
    <source>
        <dbReference type="ARBA" id="ARBA00022842"/>
    </source>
</evidence>
<comment type="cofactor">
    <cofactor evidence="1">
        <name>Mn(2+)</name>
        <dbReference type="ChEBI" id="CHEBI:29035"/>
    </cofactor>
</comment>
<keyword evidence="3" id="KW-0479">Metal-binding</keyword>
<dbReference type="CDD" id="cd03426">
    <property type="entry name" value="NUDIX_CoAse_Nudt7"/>
    <property type="match status" value="1"/>
</dbReference>
<dbReference type="Proteomes" id="UP000298763">
    <property type="component" value="Chromosome"/>
</dbReference>
<evidence type="ECO:0000256" key="6">
    <source>
        <dbReference type="ARBA" id="ARBA00023211"/>
    </source>
</evidence>
<name>A0A4V1EE88_9BURK</name>
<dbReference type="PANTHER" id="PTHR12992">
    <property type="entry name" value="NUDIX HYDROLASE"/>
    <property type="match status" value="1"/>
</dbReference>
<dbReference type="Pfam" id="PF00293">
    <property type="entry name" value="NUDIX"/>
    <property type="match status" value="1"/>
</dbReference>
<comment type="cofactor">
    <cofactor evidence="2">
        <name>Mg(2+)</name>
        <dbReference type="ChEBI" id="CHEBI:18420"/>
    </cofactor>
</comment>
<evidence type="ECO:0000313" key="11">
    <source>
        <dbReference type="Proteomes" id="UP000584325"/>
    </source>
</evidence>
<keyword evidence="4" id="KW-0378">Hydrolase</keyword>
<evidence type="ECO:0000313" key="9">
    <source>
        <dbReference type="EMBL" id="QCP13731.1"/>
    </source>
</evidence>
<dbReference type="SUPFAM" id="SSF55811">
    <property type="entry name" value="Nudix"/>
    <property type="match status" value="1"/>
</dbReference>
<dbReference type="InterPro" id="IPR015797">
    <property type="entry name" value="NUDIX_hydrolase-like_dom_sf"/>
</dbReference>
<dbReference type="InterPro" id="IPR000086">
    <property type="entry name" value="NUDIX_hydrolase_dom"/>
</dbReference>
<dbReference type="Proteomes" id="UP000584325">
    <property type="component" value="Unassembled WGS sequence"/>
</dbReference>
<gene>
    <name evidence="9" type="ORF">FCL38_27355</name>
    <name evidence="8" type="ORF">FHS02_004205</name>
</gene>
<evidence type="ECO:0000313" key="10">
    <source>
        <dbReference type="Proteomes" id="UP000298763"/>
    </source>
</evidence>
<dbReference type="EMBL" id="CP040017">
    <property type="protein sequence ID" value="QCP13731.1"/>
    <property type="molecule type" value="Genomic_DNA"/>
</dbReference>
<proteinExistence type="predicted"/>
<feature type="domain" description="Nudix hydrolase" evidence="7">
    <location>
        <begin position="57"/>
        <end position="189"/>
    </location>
</feature>
<reference evidence="9 10" key="1">
    <citation type="submission" date="2019-05" db="EMBL/GenBank/DDBJ databases">
        <title>Draft Genome Sequences of Six Type Strains of the Genus Massilia.</title>
        <authorList>
            <person name="Miess H."/>
            <person name="Frediansyhah A."/>
            <person name="Gross H."/>
        </authorList>
    </citation>
    <scope>NUCLEOTIDE SEQUENCE [LARGE SCALE GENOMIC DNA]</scope>
    <source>
        <strain evidence="9 10">DSMZ 26121</strain>
    </source>
</reference>
<sequence>MAKPLFDPAQLPIDTIAGEPALPHERLAPGWLRERFARPLDWLPETADESRAVKPNPTPASVLVPLVLRPHGITVLLTQRTAHLNDHAGQVAFPGGRAEHDDADAVDTALRETEEEIGLHRRHIEILGTLPLYYTGTGYAVTPVVGLVAPPFELKADPFEVAEIFEVPLRFLMDGAHHEVRSATPPGTDGEQNRQAKRTFYTMPYEGHFIWGATAGMLRNLFHFLRA</sequence>
<keyword evidence="6" id="KW-0464">Manganese</keyword>
<evidence type="ECO:0000259" key="7">
    <source>
        <dbReference type="PROSITE" id="PS51462"/>
    </source>
</evidence>
<evidence type="ECO:0000256" key="1">
    <source>
        <dbReference type="ARBA" id="ARBA00001936"/>
    </source>
</evidence>
<dbReference type="PANTHER" id="PTHR12992:SF11">
    <property type="entry name" value="MITOCHONDRIAL COENZYME A DIPHOSPHATASE NUDT8"/>
    <property type="match status" value="1"/>
</dbReference>
<protein>
    <submittedName>
        <fullName evidence="8">8-oxo-dGTP pyrophosphatase MutT (NUDIX family)</fullName>
    </submittedName>
    <submittedName>
        <fullName evidence="9">CoA pyrophosphatase</fullName>
    </submittedName>
</protein>
<dbReference type="GO" id="GO:0010945">
    <property type="term" value="F:coenzyme A diphosphatase activity"/>
    <property type="evidence" value="ECO:0007669"/>
    <property type="project" value="InterPro"/>
</dbReference>
<dbReference type="InterPro" id="IPR045121">
    <property type="entry name" value="CoAse"/>
</dbReference>
<evidence type="ECO:0000256" key="2">
    <source>
        <dbReference type="ARBA" id="ARBA00001946"/>
    </source>
</evidence>
<evidence type="ECO:0000256" key="4">
    <source>
        <dbReference type="ARBA" id="ARBA00022801"/>
    </source>
</evidence>
<dbReference type="NCBIfam" id="NF007980">
    <property type="entry name" value="PRK10707.1"/>
    <property type="match status" value="1"/>
</dbReference>
<dbReference type="RefSeq" id="WP_137316510.1">
    <property type="nucleotide sequence ID" value="NZ_CP040017.1"/>
</dbReference>
<accession>A0A4V1EE88</accession>
<dbReference type="OrthoDB" id="9802805at2"/>
<dbReference type="GO" id="GO:0046872">
    <property type="term" value="F:metal ion binding"/>
    <property type="evidence" value="ECO:0007669"/>
    <property type="project" value="UniProtKB-KW"/>
</dbReference>
<evidence type="ECO:0000256" key="3">
    <source>
        <dbReference type="ARBA" id="ARBA00022723"/>
    </source>
</evidence>
<keyword evidence="5" id="KW-0460">Magnesium</keyword>
<reference evidence="8 11" key="2">
    <citation type="submission" date="2020-08" db="EMBL/GenBank/DDBJ databases">
        <title>Genomic Encyclopedia of Type Strains, Phase III (KMG-III): the genomes of soil and plant-associated and newly described type strains.</title>
        <authorList>
            <person name="Whitman W."/>
        </authorList>
    </citation>
    <scope>NUCLEOTIDE SEQUENCE [LARGE SCALE GENOMIC DNA]</scope>
    <source>
        <strain evidence="8 11">CECT 7753</strain>
    </source>
</reference>
<organism evidence="8 11">
    <name type="scientific">Pseudoduganella umbonata</name>
    <dbReference type="NCBI Taxonomy" id="864828"/>
    <lineage>
        <taxon>Bacteria</taxon>
        <taxon>Pseudomonadati</taxon>
        <taxon>Pseudomonadota</taxon>
        <taxon>Betaproteobacteria</taxon>
        <taxon>Burkholderiales</taxon>
        <taxon>Oxalobacteraceae</taxon>
        <taxon>Telluria group</taxon>
        <taxon>Pseudoduganella</taxon>
    </lineage>
</organism>
<evidence type="ECO:0000313" key="8">
    <source>
        <dbReference type="EMBL" id="MBB3223362.1"/>
    </source>
</evidence>
<dbReference type="AlphaFoldDB" id="A0A4V1EE88"/>
<dbReference type="Gene3D" id="3.90.79.10">
    <property type="entry name" value="Nucleoside Triphosphate Pyrophosphohydrolase"/>
    <property type="match status" value="1"/>
</dbReference>
<keyword evidence="10" id="KW-1185">Reference proteome</keyword>